<evidence type="ECO:0000256" key="1">
    <source>
        <dbReference type="ARBA" id="ARBA00004442"/>
    </source>
</evidence>
<evidence type="ECO:0000313" key="8">
    <source>
        <dbReference type="EMBL" id="MCW3804566.1"/>
    </source>
</evidence>
<evidence type="ECO:0000256" key="3">
    <source>
        <dbReference type="ARBA" id="ARBA00022729"/>
    </source>
</evidence>
<gene>
    <name evidence="8" type="ORF">OM074_02950</name>
</gene>
<evidence type="ECO:0000256" key="4">
    <source>
        <dbReference type="ARBA" id="ARBA00023136"/>
    </source>
</evidence>
<dbReference type="Proteomes" id="UP001207408">
    <property type="component" value="Unassembled WGS sequence"/>
</dbReference>
<dbReference type="EMBL" id="JAPDPI010000003">
    <property type="protein sequence ID" value="MCW3804566.1"/>
    <property type="molecule type" value="Genomic_DNA"/>
</dbReference>
<feature type="domain" description="RagB/SusD" evidence="6">
    <location>
        <begin position="282"/>
        <end position="558"/>
    </location>
</feature>
<dbReference type="RefSeq" id="WP_301197787.1">
    <property type="nucleotide sequence ID" value="NZ_JAPDPI010000003.1"/>
</dbReference>
<name>A0AAE3MB49_9BACT</name>
<evidence type="ECO:0000259" key="6">
    <source>
        <dbReference type="Pfam" id="PF07980"/>
    </source>
</evidence>
<proteinExistence type="inferred from homology"/>
<protein>
    <submittedName>
        <fullName evidence="8">RagB/SusD family nutrient uptake outer membrane protein</fullName>
    </submittedName>
</protein>
<organism evidence="8 9">
    <name type="scientific">Plebeiibacterium marinum</name>
    <dbReference type="NCBI Taxonomy" id="2992111"/>
    <lineage>
        <taxon>Bacteria</taxon>
        <taxon>Pseudomonadati</taxon>
        <taxon>Bacteroidota</taxon>
        <taxon>Bacteroidia</taxon>
        <taxon>Marinilabiliales</taxon>
        <taxon>Marinilabiliaceae</taxon>
        <taxon>Plebeiibacterium</taxon>
    </lineage>
</organism>
<dbReference type="Pfam" id="PF07980">
    <property type="entry name" value="SusD_RagB"/>
    <property type="match status" value="1"/>
</dbReference>
<evidence type="ECO:0000256" key="5">
    <source>
        <dbReference type="ARBA" id="ARBA00023237"/>
    </source>
</evidence>
<evidence type="ECO:0000259" key="7">
    <source>
        <dbReference type="Pfam" id="PF14322"/>
    </source>
</evidence>
<evidence type="ECO:0000313" key="9">
    <source>
        <dbReference type="Proteomes" id="UP001207408"/>
    </source>
</evidence>
<keyword evidence="9" id="KW-1185">Reference proteome</keyword>
<dbReference type="InterPro" id="IPR033985">
    <property type="entry name" value="SusD-like_N"/>
</dbReference>
<dbReference type="Gene3D" id="1.25.40.390">
    <property type="match status" value="1"/>
</dbReference>
<reference evidence="8" key="1">
    <citation type="submission" date="2022-10" db="EMBL/GenBank/DDBJ databases">
        <authorList>
            <person name="Yu W.X."/>
        </authorList>
    </citation>
    <scope>NUCLEOTIDE SEQUENCE</scope>
    <source>
        <strain evidence="8">D04</strain>
    </source>
</reference>
<evidence type="ECO:0000256" key="2">
    <source>
        <dbReference type="ARBA" id="ARBA00006275"/>
    </source>
</evidence>
<comment type="caution">
    <text evidence="8">The sequence shown here is derived from an EMBL/GenBank/DDBJ whole genome shotgun (WGS) entry which is preliminary data.</text>
</comment>
<keyword evidence="3" id="KW-0732">Signal</keyword>
<dbReference type="GO" id="GO:0009279">
    <property type="term" value="C:cell outer membrane"/>
    <property type="evidence" value="ECO:0007669"/>
    <property type="project" value="UniProtKB-SubCell"/>
</dbReference>
<keyword evidence="5" id="KW-0998">Cell outer membrane</keyword>
<dbReference type="AlphaFoldDB" id="A0AAE3MB49"/>
<comment type="similarity">
    <text evidence="2">Belongs to the SusD family.</text>
</comment>
<sequence>MKRTYKLIFISLIALNLVSCDDFLEVPSYGTLTEDNLTGAEQIENEVISAYAAIGNDEINRPLSLWNYGNVRSDDAYKGGNDQNDGDFLHFLEISSPSIGNETWYTDVFWYRNYVAISRANFALSLLNKISEDDMSKKKVRTAEMRFLRGHMHFIQKIIFKMVPFVEETMSAEDISSLSNVAYTNDELWQKIADDFEYAYNNLPEEQDEVGRANKYAAAAYLAKVYLYKAYRQDEMHNVVSIDQDDLQKVLDLTAFVMTSPYKLENDFAYNFLPGEYENGAESLFAVQYSQDDGTTYGRLNMGNALTTPTPGGDFNKPSQNLVNAFKTSNGLPMFNTFNDANYSESTDKVDPRLFHTVAIAGKPYKYTNINYEENQSRNPNMYGYFSSLKENVDPASDYYVKTGAWYANSKNNIIIRYADVLLMRAEALIEMGNFADALPLINQVRTRAKVSTSLISFATNIDIQTYQDGVNCVWTEDYARHALRWERRLELAMEGSRFFDLVRWGIADGVMNAYYLGEATDHTYYQGAEFEKNKNEYVPVPIQQINYSKGSYKQNYGF</sequence>
<comment type="subcellular location">
    <subcellularLocation>
        <location evidence="1">Cell outer membrane</location>
    </subcellularLocation>
</comment>
<accession>A0AAE3MB49</accession>
<dbReference type="Pfam" id="PF14322">
    <property type="entry name" value="SusD-like_3"/>
    <property type="match status" value="1"/>
</dbReference>
<feature type="domain" description="SusD-like N-terminal" evidence="7">
    <location>
        <begin position="104"/>
        <end position="227"/>
    </location>
</feature>
<dbReference type="SUPFAM" id="SSF48452">
    <property type="entry name" value="TPR-like"/>
    <property type="match status" value="1"/>
</dbReference>
<keyword evidence="4" id="KW-0472">Membrane</keyword>
<dbReference type="InterPro" id="IPR011990">
    <property type="entry name" value="TPR-like_helical_dom_sf"/>
</dbReference>
<dbReference type="InterPro" id="IPR012944">
    <property type="entry name" value="SusD_RagB_dom"/>
</dbReference>